<evidence type="ECO:0000313" key="8">
    <source>
        <dbReference type="Proteomes" id="UP000091820"/>
    </source>
</evidence>
<feature type="domain" description="VWFC" evidence="6">
    <location>
        <begin position="146"/>
        <end position="205"/>
    </location>
</feature>
<evidence type="ECO:0000259" key="6">
    <source>
        <dbReference type="SMART" id="SM00214"/>
    </source>
</evidence>
<feature type="region of interest" description="Disordered" evidence="4">
    <location>
        <begin position="1166"/>
        <end position="1230"/>
    </location>
</feature>
<feature type="signal peptide" evidence="5">
    <location>
        <begin position="1"/>
        <end position="25"/>
    </location>
</feature>
<keyword evidence="2" id="KW-0964">Secreted</keyword>
<keyword evidence="8" id="KW-1185">Reference proteome</keyword>
<reference evidence="8" key="1">
    <citation type="submission" date="2014-03" db="EMBL/GenBank/DDBJ databases">
        <authorList>
            <person name="Aksoy S."/>
            <person name="Warren W."/>
            <person name="Wilson R.K."/>
        </authorList>
    </citation>
    <scope>NUCLEOTIDE SEQUENCE [LARGE SCALE GENOMIC DNA]</scope>
    <source>
        <strain evidence="8">IAEA</strain>
    </source>
</reference>
<reference evidence="7" key="2">
    <citation type="submission" date="2020-05" db="UniProtKB">
        <authorList>
            <consortium name="EnsemblMetazoa"/>
        </authorList>
    </citation>
    <scope>IDENTIFICATION</scope>
    <source>
        <strain evidence="7">IAEA</strain>
    </source>
</reference>
<protein>
    <recommendedName>
        <fullName evidence="6">VWFC domain-containing protein</fullName>
    </recommendedName>
</protein>
<sequence length="1430" mass="157523">MAFTSPGGMLSTLLILLTISTQLEAYITHNSGCHHNGTWYADKSLVPTTANCLNCQCNKKTLVCRLKVCPEMPMPPPRGCVVVQKKNTCCPYLSCARLDAFYKIPATRRIIAYLDHYERESIDRAVNENMLQRRSADDTEADLYVCVKNGTVYKSGSAMSSSNLCSYCFCIGGTEKCVKPKCMLPLEGCKPIFVDSTCCPVRYDCSSKSTGKSSQEIRYRKTSNKHYLRMSQRMQRNRGCTVNQQFYAEGQKMKADPDKPCDICFCIRGVRKCAPKKCAPALRNCMPVVPKGQCCPSSYDCGSQRDYRRAYNSRQFNLFSLLFGKDNDGETNSTEFAVQYPHDRRPMKEENFLRKPTGSTEKSFFDTLRDGLEFIDSNNNDMLRDDLDALGLQSTPRSIPLKTTTEAAVTVTQNINAVSFLDLLLGSSEADSGHSNKAKNISQITFTSENPLANKLNVAANDEQLSWFDILLKSDEDEVNKITTSTMNYKFDELDFTTLRDQISDVNKLPEEVTDIISSTTEMFTTVETSTPLSSGVWASTTEEISFTQTNPALLPEVVSATEVLQNNTNTANKLKGDNNDNVGTKPDLKQAKPLGLNISTLKDPKPHLKNITTAKPEKKPDLLAVLLDGLSDILTVEKTVRNTTLPNTKLPALLSASTLPYITLPTPKPLPLFKPIPSEKTHVRINSKIANLTAERVMISTKEITNSTFKPLPPVASKLPIIFKKNLTDHDLQVATIIPPFVTTSKPLIIKTNPTILEADPFGDNTQPTLPPSLPNLKIIPFLPTDAVKGNHNKLANYDYYQPNPLTIARIDYNLYDDANVYPSITEKYPIYTDLEDGSKAEYIYKFNVEGPDALVSSTAGKFDGTLGSKAFVKYDFSGSGVQSSKGFSPPTKTESGFVPKEPLLLDDDDEVIGSSAVAGVKIIDNYHITPHIIEITTPANILNTTKVIEITTPDLFKDVIKTKPPPDLTSLIEDKLNSLLTNSKLSPLLPPQSTSSVTSSKPTEMHLIPSVIEVNLTDREINQETNQFSAESTKKYHVTANTREILRNGGESTIANLSQQSNNTDISHLVKHTQSLNRVSEIPTFILEPQANVQSLAYEKNTTTTVTTTAKSQMFQTTTVRAKTKKKQTTNSMLTTVTNTGTTAALVTKRPTVKFHRNKTVATAPTRTKTSHHHKPTKAKNSTVTAMASAATTASMKPKLNATRRGQTSSKPTSTNVSKKPTTSPITVITPTATGVDFDLHSVMNIRQRTTNKIKTADNTKKKTALSSSLVIPTTTNLASTPKTVTSTANPFLMSPFDKLPFMDASIEVKRTSTSLSSHRPSYVNTSNALTDLAHYKHTLNQLEGLEPLYVSPTTSTTTTTTTTTTRNPQYHHSSSSNLIDPIGILKLAGCNIYGRMYRVGRIILELSNPCLECRCTEIGVKCGPLEC</sequence>
<evidence type="ECO:0000313" key="7">
    <source>
        <dbReference type="EnsemblMetazoa" id="GBRI038583-PA"/>
    </source>
</evidence>
<dbReference type="SMART" id="SM00214">
    <property type="entry name" value="VWC"/>
    <property type="match status" value="3"/>
</dbReference>
<evidence type="ECO:0000256" key="4">
    <source>
        <dbReference type="SAM" id="MobiDB-lite"/>
    </source>
</evidence>
<dbReference type="GO" id="GO:0005576">
    <property type="term" value="C:extracellular region"/>
    <property type="evidence" value="ECO:0007669"/>
    <property type="project" value="UniProtKB-SubCell"/>
</dbReference>
<proteinExistence type="predicted"/>
<feature type="compositionally biased region" description="Low complexity" evidence="4">
    <location>
        <begin position="1356"/>
        <end position="1368"/>
    </location>
</feature>
<dbReference type="VEuPathDB" id="VectorBase:GBRI038583"/>
<feature type="compositionally biased region" description="Polar residues" evidence="4">
    <location>
        <begin position="1369"/>
        <end position="1378"/>
    </location>
</feature>
<evidence type="ECO:0000256" key="1">
    <source>
        <dbReference type="ARBA" id="ARBA00004613"/>
    </source>
</evidence>
<feature type="compositionally biased region" description="Low complexity" evidence="4">
    <location>
        <begin position="1184"/>
        <end position="1198"/>
    </location>
</feature>
<accession>A0A1A9WZK1</accession>
<dbReference type="Proteomes" id="UP000091820">
    <property type="component" value="Unassembled WGS sequence"/>
</dbReference>
<name>A0A1A9WZK1_9MUSC</name>
<dbReference type="STRING" id="37001.A0A1A9WZK1"/>
<feature type="region of interest" description="Disordered" evidence="4">
    <location>
        <begin position="570"/>
        <end position="591"/>
    </location>
</feature>
<comment type="subcellular location">
    <subcellularLocation>
        <location evidence="1">Secreted</location>
    </subcellularLocation>
</comment>
<dbReference type="InterPro" id="IPR001007">
    <property type="entry name" value="VWF_dom"/>
</dbReference>
<evidence type="ECO:0000256" key="2">
    <source>
        <dbReference type="ARBA" id="ARBA00022525"/>
    </source>
</evidence>
<feature type="domain" description="VWFC" evidence="6">
    <location>
        <begin position="33"/>
        <end position="95"/>
    </location>
</feature>
<dbReference type="SUPFAM" id="SSF57603">
    <property type="entry name" value="FnI-like domain"/>
    <property type="match status" value="3"/>
</dbReference>
<evidence type="ECO:0000256" key="3">
    <source>
        <dbReference type="ARBA" id="ARBA00022729"/>
    </source>
</evidence>
<keyword evidence="3 5" id="KW-0732">Signal</keyword>
<evidence type="ECO:0000256" key="5">
    <source>
        <dbReference type="SAM" id="SignalP"/>
    </source>
</evidence>
<dbReference type="PANTHER" id="PTHR46698:SF3">
    <property type="entry name" value="TENECTIN ISOFORM 1-RELATED"/>
    <property type="match status" value="1"/>
</dbReference>
<dbReference type="PANTHER" id="PTHR46698">
    <property type="entry name" value="CROSSVEINLESS 2"/>
    <property type="match status" value="1"/>
</dbReference>
<feature type="domain" description="VWFC" evidence="6">
    <location>
        <begin position="240"/>
        <end position="301"/>
    </location>
</feature>
<dbReference type="InterPro" id="IPR052424">
    <property type="entry name" value="Kielin_Chordin-BMP_Reg"/>
</dbReference>
<feature type="compositionally biased region" description="Polar residues" evidence="4">
    <location>
        <begin position="1206"/>
        <end position="1222"/>
    </location>
</feature>
<feature type="region of interest" description="Disordered" evidence="4">
    <location>
        <begin position="1353"/>
        <end position="1378"/>
    </location>
</feature>
<dbReference type="EnsemblMetazoa" id="GBRI038583-RA">
    <property type="protein sequence ID" value="GBRI038583-PA"/>
    <property type="gene ID" value="GBRI038583"/>
</dbReference>
<feature type="chain" id="PRO_5008400853" description="VWFC domain-containing protein" evidence="5">
    <location>
        <begin position="26"/>
        <end position="1430"/>
    </location>
</feature>
<feature type="compositionally biased region" description="Basic residues" evidence="4">
    <location>
        <begin position="1171"/>
        <end position="1180"/>
    </location>
</feature>
<organism evidence="7 8">
    <name type="scientific">Glossina brevipalpis</name>
    <dbReference type="NCBI Taxonomy" id="37001"/>
    <lineage>
        <taxon>Eukaryota</taxon>
        <taxon>Metazoa</taxon>
        <taxon>Ecdysozoa</taxon>
        <taxon>Arthropoda</taxon>
        <taxon>Hexapoda</taxon>
        <taxon>Insecta</taxon>
        <taxon>Pterygota</taxon>
        <taxon>Neoptera</taxon>
        <taxon>Endopterygota</taxon>
        <taxon>Diptera</taxon>
        <taxon>Brachycera</taxon>
        <taxon>Muscomorpha</taxon>
        <taxon>Hippoboscoidea</taxon>
        <taxon>Glossinidae</taxon>
        <taxon>Glossina</taxon>
    </lineage>
</organism>